<dbReference type="GO" id="GO:0016757">
    <property type="term" value="F:glycosyltransferase activity"/>
    <property type="evidence" value="ECO:0007669"/>
    <property type="project" value="UniProtKB-KW"/>
</dbReference>
<evidence type="ECO:0000313" key="2">
    <source>
        <dbReference type="EMBL" id="MDQ2104725.1"/>
    </source>
</evidence>
<dbReference type="Gene3D" id="3.90.550.10">
    <property type="entry name" value="Spore Coat Polysaccharide Biosynthesis Protein SpsA, Chain A"/>
    <property type="match status" value="2"/>
</dbReference>
<dbReference type="Pfam" id="PF00535">
    <property type="entry name" value="Glycos_transf_2"/>
    <property type="match status" value="2"/>
</dbReference>
<keyword evidence="2" id="KW-0328">Glycosyltransferase</keyword>
<dbReference type="PANTHER" id="PTHR22916:SF3">
    <property type="entry name" value="UDP-GLCNAC:BETAGAL BETA-1,3-N-ACETYLGLUCOSAMINYLTRANSFERASE-LIKE PROTEIN 1"/>
    <property type="match status" value="1"/>
</dbReference>
<dbReference type="SUPFAM" id="SSF53448">
    <property type="entry name" value="Nucleotide-diphospho-sugar transferases"/>
    <property type="match status" value="2"/>
</dbReference>
<sequence>MKNPKVTIAMPVYNGGHYFRLALESALAQTYDNIEIIVVNDGSTDDGATRAVAEDYASRIRYIEQPNKGVAGALNTAIAAMTGDYFAWLSHDDIHLPEKTERQVAWLRRIGRPDAILFSDYDLIDPDGKLIVPARMPHDKFFATPMLPLLNGAINGCTLLIPAELMRRYGPFDESLRYTQDYDLWNAMLAQHEFFHQPEILVQYRVHPGQDSHKPQAVTEGEALWRRMLDSRTPIERAQLFGSAQRYFESLGAFLEQTPYKEASSYAKDRASKAAEQTLVSVVIPVWNEIEVACRAVRSVLDQTHRNLEVLVVDDGSTEDTTPLKRLAEADGRVRLIRQSNRGPAAARNLGMDKARGEYIAFLDSDDLFLPLKVQRQLELMQRSGRLFSHTSYYVNFPEYSSELGLLRSGAFTGAIYPSIIGGCPIATPTVMLHRMLPAQGFAFPEALSIGEDVLTWIDISSRHECLGIDEPLTVVEWARSSAALSVEKGMHGLSRLLTTVQGHPAHSQHTAQVARLRAALAEIAKAHRQNPGSDSYLLDQLIPAAFGSGARKWTSASHHTLAKEAVCA</sequence>
<dbReference type="EMBL" id="JAUJFI010000100">
    <property type="protein sequence ID" value="MDQ2104725.1"/>
    <property type="molecule type" value="Genomic_DNA"/>
</dbReference>
<dbReference type="EC" id="2.4.-.-" evidence="2"/>
<dbReference type="InterPro" id="IPR029044">
    <property type="entry name" value="Nucleotide-diphossugar_trans"/>
</dbReference>
<accession>A0ABU0WKM4</accession>
<dbReference type="PANTHER" id="PTHR22916">
    <property type="entry name" value="GLYCOSYLTRANSFERASE"/>
    <property type="match status" value="1"/>
</dbReference>
<comment type="caution">
    <text evidence="2">The sequence shown here is derived from an EMBL/GenBank/DDBJ whole genome shotgun (WGS) entry which is preliminary data.</text>
</comment>
<feature type="domain" description="Glycosyltransferase 2-like" evidence="1">
    <location>
        <begin position="7"/>
        <end position="112"/>
    </location>
</feature>
<protein>
    <submittedName>
        <fullName evidence="2">Glycosyltransferase</fullName>
        <ecNumber evidence="2">2.4.-.-</ecNumber>
    </submittedName>
</protein>
<name>A0ABU0WKM4_9PROT</name>
<keyword evidence="3" id="KW-1185">Reference proteome</keyword>
<dbReference type="CDD" id="cd00761">
    <property type="entry name" value="Glyco_tranf_GTA_type"/>
    <property type="match status" value="1"/>
</dbReference>
<dbReference type="InterPro" id="IPR001173">
    <property type="entry name" value="Glyco_trans_2-like"/>
</dbReference>
<dbReference type="Proteomes" id="UP001227317">
    <property type="component" value="Unassembled WGS sequence"/>
</dbReference>
<reference evidence="2 3" key="1">
    <citation type="submission" date="2023-06" db="EMBL/GenBank/DDBJ databases">
        <title>Azospirillum isscasensis sp.nov, a bacterium isolated from rhizosphere soil of rice.</title>
        <authorList>
            <person name="Wang H."/>
        </authorList>
    </citation>
    <scope>NUCLEOTIDE SEQUENCE [LARGE SCALE GENOMIC DNA]</scope>
    <source>
        <strain evidence="2 3">C340-1</strain>
    </source>
</reference>
<feature type="domain" description="Glycosyltransferase 2-like" evidence="1">
    <location>
        <begin position="281"/>
        <end position="398"/>
    </location>
</feature>
<proteinExistence type="predicted"/>
<evidence type="ECO:0000313" key="3">
    <source>
        <dbReference type="Proteomes" id="UP001227317"/>
    </source>
</evidence>
<keyword evidence="2" id="KW-0808">Transferase</keyword>
<organism evidence="2 3">
    <name type="scientific">Azospirillum isscasi</name>
    <dbReference type="NCBI Taxonomy" id="3053926"/>
    <lineage>
        <taxon>Bacteria</taxon>
        <taxon>Pseudomonadati</taxon>
        <taxon>Pseudomonadota</taxon>
        <taxon>Alphaproteobacteria</taxon>
        <taxon>Rhodospirillales</taxon>
        <taxon>Azospirillaceae</taxon>
        <taxon>Azospirillum</taxon>
    </lineage>
</organism>
<gene>
    <name evidence="2" type="ORF">QSG27_18640</name>
</gene>
<evidence type="ECO:0000259" key="1">
    <source>
        <dbReference type="Pfam" id="PF00535"/>
    </source>
</evidence>